<feature type="binding site" evidence="4">
    <location>
        <position position="66"/>
    </location>
    <ligand>
        <name>Mg(2+)</name>
        <dbReference type="ChEBI" id="CHEBI:18420"/>
        <label>1</label>
        <note>catalytic</note>
    </ligand>
</feature>
<gene>
    <name evidence="5" type="ORF">HMH01_01080</name>
</gene>
<evidence type="ECO:0000256" key="2">
    <source>
        <dbReference type="ARBA" id="ARBA00022723"/>
    </source>
</evidence>
<dbReference type="PANTHER" id="PTHR20854">
    <property type="entry name" value="INOSITOL MONOPHOSPHATASE"/>
    <property type="match status" value="1"/>
</dbReference>
<dbReference type="InterPro" id="IPR000760">
    <property type="entry name" value="Inositol_monophosphatase-like"/>
</dbReference>
<sequence>MADDLPLLEEAARAAGDIALRHFRAAPQVWHKPDGQGPVTEADLEVNAMLEARLRTARPGYGWMSEETPDDPARMSAGTLFVIDPIDGTRAFIDGQEAFAHALAVVRDGEVTAAVVHMPALGLTYAAAAGQGARVNGAPITASRATMLDGAQVLANRVTFDPGNWPGGVPEAARAYRPSLAYRLCLVAEGRFDAMVTLRDAWEWDIAAGTLIAREAGAIVTDAGGAMPPFNSIRRQHPGCIAAAPGLHPLLMARRAA</sequence>
<evidence type="ECO:0000313" key="6">
    <source>
        <dbReference type="Proteomes" id="UP000572377"/>
    </source>
</evidence>
<evidence type="ECO:0000256" key="1">
    <source>
        <dbReference type="ARBA" id="ARBA00009759"/>
    </source>
</evidence>
<dbReference type="Pfam" id="PF00459">
    <property type="entry name" value="Inositol_P"/>
    <property type="match status" value="1"/>
</dbReference>
<dbReference type="GO" id="GO:0046854">
    <property type="term" value="P:phosphatidylinositol phosphate biosynthetic process"/>
    <property type="evidence" value="ECO:0007669"/>
    <property type="project" value="InterPro"/>
</dbReference>
<dbReference type="PRINTS" id="PR00377">
    <property type="entry name" value="IMPHPHTASES"/>
</dbReference>
<dbReference type="Gene3D" id="3.40.190.80">
    <property type="match status" value="1"/>
</dbReference>
<name>A0A849KUM7_9RHOB</name>
<dbReference type="SUPFAM" id="SSF56655">
    <property type="entry name" value="Carbohydrate phosphatase"/>
    <property type="match status" value="1"/>
</dbReference>
<proteinExistence type="inferred from homology"/>
<evidence type="ECO:0000256" key="3">
    <source>
        <dbReference type="ARBA" id="ARBA00022842"/>
    </source>
</evidence>
<protein>
    <submittedName>
        <fullName evidence="5">3'(2'),5'-bisphosphate nucleotidase CysQ</fullName>
    </submittedName>
</protein>
<organism evidence="5 6">
    <name type="scientific">Halovulum dunhuangense</name>
    <dbReference type="NCBI Taxonomy" id="1505036"/>
    <lineage>
        <taxon>Bacteria</taxon>
        <taxon>Pseudomonadati</taxon>
        <taxon>Pseudomonadota</taxon>
        <taxon>Alphaproteobacteria</taxon>
        <taxon>Rhodobacterales</taxon>
        <taxon>Paracoccaceae</taxon>
        <taxon>Halovulum</taxon>
    </lineage>
</organism>
<dbReference type="GO" id="GO:0007165">
    <property type="term" value="P:signal transduction"/>
    <property type="evidence" value="ECO:0007669"/>
    <property type="project" value="TreeGrafter"/>
</dbReference>
<keyword evidence="6" id="KW-1185">Reference proteome</keyword>
<reference evidence="5 6" key="1">
    <citation type="submission" date="2020-05" db="EMBL/GenBank/DDBJ databases">
        <title>Gimesia benthica sp. nov., a novel planctomycete isolated from a deep-sea water sample of the Northwest Indian Ocean.</title>
        <authorList>
            <person name="Wang J."/>
            <person name="Ruan C."/>
            <person name="Song L."/>
            <person name="Zhu Y."/>
            <person name="Li A."/>
            <person name="Zheng X."/>
            <person name="Wang L."/>
            <person name="Lu Z."/>
            <person name="Huang Y."/>
            <person name="Du W."/>
            <person name="Zhou Y."/>
            <person name="Huang L."/>
            <person name="Dai X."/>
        </authorList>
    </citation>
    <scope>NUCLEOTIDE SEQUENCE [LARGE SCALE GENOMIC DNA]</scope>
    <source>
        <strain evidence="5 6">YYQ-30</strain>
    </source>
</reference>
<dbReference type="EMBL" id="JABFBC010000001">
    <property type="protein sequence ID" value="NNU79018.1"/>
    <property type="molecule type" value="Genomic_DNA"/>
</dbReference>
<dbReference type="Gene3D" id="3.30.540.10">
    <property type="entry name" value="Fructose-1,6-Bisphosphatase, subunit A, domain 1"/>
    <property type="match status" value="1"/>
</dbReference>
<dbReference type="GO" id="GO:0008934">
    <property type="term" value="F:inositol monophosphate 1-phosphatase activity"/>
    <property type="evidence" value="ECO:0007669"/>
    <property type="project" value="TreeGrafter"/>
</dbReference>
<dbReference type="InterPro" id="IPR020550">
    <property type="entry name" value="Inositol_monophosphatase_CS"/>
</dbReference>
<comment type="caution">
    <text evidence="5">The sequence shown here is derived from an EMBL/GenBank/DDBJ whole genome shotgun (WGS) entry which is preliminary data.</text>
</comment>
<keyword evidence="3 4" id="KW-0460">Magnesium</keyword>
<dbReference type="AlphaFoldDB" id="A0A849KUM7"/>
<accession>A0A849KUM7</accession>
<dbReference type="Proteomes" id="UP000572377">
    <property type="component" value="Unassembled WGS sequence"/>
</dbReference>
<feature type="binding site" evidence="4">
    <location>
        <position position="86"/>
    </location>
    <ligand>
        <name>Mg(2+)</name>
        <dbReference type="ChEBI" id="CHEBI:18420"/>
        <label>1</label>
        <note>catalytic</note>
    </ligand>
</feature>
<evidence type="ECO:0000256" key="4">
    <source>
        <dbReference type="PIRSR" id="PIRSR600760-2"/>
    </source>
</evidence>
<dbReference type="CDD" id="cd01638">
    <property type="entry name" value="CysQ"/>
    <property type="match status" value="1"/>
</dbReference>
<dbReference type="RefSeq" id="WP_171321647.1">
    <property type="nucleotide sequence ID" value="NZ_JABFBC010000001.1"/>
</dbReference>
<dbReference type="GO" id="GO:0006020">
    <property type="term" value="P:inositol metabolic process"/>
    <property type="evidence" value="ECO:0007669"/>
    <property type="project" value="TreeGrafter"/>
</dbReference>
<feature type="binding site" evidence="4">
    <location>
        <position position="205"/>
    </location>
    <ligand>
        <name>Mg(2+)</name>
        <dbReference type="ChEBI" id="CHEBI:18420"/>
        <label>1</label>
        <note>catalytic</note>
    </ligand>
</feature>
<keyword evidence="2 4" id="KW-0479">Metal-binding</keyword>
<comment type="cofactor">
    <cofactor evidence="4">
        <name>Mg(2+)</name>
        <dbReference type="ChEBI" id="CHEBI:18420"/>
    </cofactor>
</comment>
<dbReference type="PROSITE" id="PS00630">
    <property type="entry name" value="IMP_2"/>
    <property type="match status" value="1"/>
</dbReference>
<comment type="similarity">
    <text evidence="1">Belongs to the inositol monophosphatase superfamily.</text>
</comment>
<evidence type="ECO:0000313" key="5">
    <source>
        <dbReference type="EMBL" id="NNU79018.1"/>
    </source>
</evidence>
<feature type="binding site" evidence="4">
    <location>
        <position position="84"/>
    </location>
    <ligand>
        <name>Mg(2+)</name>
        <dbReference type="ChEBI" id="CHEBI:18420"/>
        <label>1</label>
        <note>catalytic</note>
    </ligand>
</feature>
<feature type="binding site" evidence="4">
    <location>
        <position position="87"/>
    </location>
    <ligand>
        <name>Mg(2+)</name>
        <dbReference type="ChEBI" id="CHEBI:18420"/>
        <label>1</label>
        <note>catalytic</note>
    </ligand>
</feature>
<dbReference type="GO" id="GO:0046872">
    <property type="term" value="F:metal ion binding"/>
    <property type="evidence" value="ECO:0007669"/>
    <property type="project" value="UniProtKB-KW"/>
</dbReference>
<dbReference type="PANTHER" id="PTHR20854:SF4">
    <property type="entry name" value="INOSITOL-1-MONOPHOSPHATASE-RELATED"/>
    <property type="match status" value="1"/>
</dbReference>